<dbReference type="PANTHER" id="PTHR14614">
    <property type="entry name" value="HEPATOCELLULAR CARCINOMA-ASSOCIATED ANTIGEN"/>
    <property type="match status" value="1"/>
</dbReference>
<dbReference type="GeneID" id="37033687"/>
<organism evidence="1 2">
    <name type="scientific">Ceraceosorus guamensis</name>
    <dbReference type="NCBI Taxonomy" id="1522189"/>
    <lineage>
        <taxon>Eukaryota</taxon>
        <taxon>Fungi</taxon>
        <taxon>Dikarya</taxon>
        <taxon>Basidiomycota</taxon>
        <taxon>Ustilaginomycotina</taxon>
        <taxon>Exobasidiomycetes</taxon>
        <taxon>Ceraceosorales</taxon>
        <taxon>Ceraceosoraceae</taxon>
        <taxon>Ceraceosorus</taxon>
    </lineage>
</organism>
<proteinExistence type="predicted"/>
<dbReference type="InterPro" id="IPR019410">
    <property type="entry name" value="Methyltransf_16"/>
</dbReference>
<evidence type="ECO:0000313" key="1">
    <source>
        <dbReference type="EMBL" id="PWN42949.1"/>
    </source>
</evidence>
<dbReference type="GO" id="GO:0008757">
    <property type="term" value="F:S-adenosylmethionine-dependent methyltransferase activity"/>
    <property type="evidence" value="ECO:0007669"/>
    <property type="project" value="UniProtKB-ARBA"/>
</dbReference>
<dbReference type="Pfam" id="PF10294">
    <property type="entry name" value="Methyltransf_16"/>
    <property type="match status" value="1"/>
</dbReference>
<protein>
    <recommendedName>
        <fullName evidence="3">Nicotinamide N-methyltransferase</fullName>
    </recommendedName>
</protein>
<dbReference type="GO" id="GO:0005737">
    <property type="term" value="C:cytoplasm"/>
    <property type="evidence" value="ECO:0007669"/>
    <property type="project" value="TreeGrafter"/>
</dbReference>
<dbReference type="Proteomes" id="UP000245783">
    <property type="component" value="Unassembled WGS sequence"/>
</dbReference>
<accession>A0A316VZU6</accession>
<name>A0A316VZU6_9BASI</name>
<dbReference type="OrthoDB" id="407325at2759"/>
<dbReference type="PANTHER" id="PTHR14614:SF104">
    <property type="entry name" value="N-METHYLTRANSFERASE, PUTATIVE (AFU_ORTHOLOGUE AFUA_1G17750)-RELATED"/>
    <property type="match status" value="1"/>
</dbReference>
<evidence type="ECO:0008006" key="3">
    <source>
        <dbReference type="Google" id="ProtNLM"/>
    </source>
</evidence>
<dbReference type="CDD" id="cd02440">
    <property type="entry name" value="AdoMet_MTases"/>
    <property type="match status" value="1"/>
</dbReference>
<dbReference type="RefSeq" id="XP_025370109.1">
    <property type="nucleotide sequence ID" value="XM_025511817.1"/>
</dbReference>
<keyword evidence="2" id="KW-1185">Reference proteome</keyword>
<gene>
    <name evidence="1" type="ORF">IE81DRAFT_289462</name>
</gene>
<dbReference type="EMBL" id="KZ819374">
    <property type="protein sequence ID" value="PWN42949.1"/>
    <property type="molecule type" value="Genomic_DNA"/>
</dbReference>
<dbReference type="Gene3D" id="3.40.50.150">
    <property type="entry name" value="Vaccinia Virus protein VP39"/>
    <property type="match status" value="1"/>
</dbReference>
<dbReference type="InterPro" id="IPR029063">
    <property type="entry name" value="SAM-dependent_MTases_sf"/>
</dbReference>
<evidence type="ECO:0000313" key="2">
    <source>
        <dbReference type="Proteomes" id="UP000245783"/>
    </source>
</evidence>
<sequence length="354" mass="39388">MQEKSKDSQSLGTKASPSLGEAHDWLSYMPRAIPGHVSPNGPSSDPLRIQQQLQILLRIPPSTHAPLFAHRQWRSGLVISDIIHSGILPLHGNRILELGAGTGLPSILCAAQPNVQRVVVTDYDEPTLLHRLKENVMSNPGIGNKIRVRGHTWGVNMDDLRDEMGRALSDSAAENDKADVILLADCLWDRFSHAPLLRTLTSLLSKDGNARIYIVSGLHTGREVLWSFVQAAYRLGLAVVPMPGADDWPSLSECNEATIEGQGTAQHDAIAHVLELGLAFLDEDEESGHPFSVEEASSEADERERRPRTIKVHELRLNGSRRKFRTRERDEEKKEVGGVKERNKWICAWAMGWR</sequence>
<dbReference type="InParanoid" id="A0A316VZU6"/>
<dbReference type="AlphaFoldDB" id="A0A316VZU6"/>
<dbReference type="SUPFAM" id="SSF53335">
    <property type="entry name" value="S-adenosyl-L-methionine-dependent methyltransferases"/>
    <property type="match status" value="1"/>
</dbReference>
<reference evidence="1 2" key="1">
    <citation type="journal article" date="2018" name="Mol. Biol. Evol.">
        <title>Broad Genomic Sampling Reveals a Smut Pathogenic Ancestry of the Fungal Clade Ustilaginomycotina.</title>
        <authorList>
            <person name="Kijpornyongpan T."/>
            <person name="Mondo S.J."/>
            <person name="Barry K."/>
            <person name="Sandor L."/>
            <person name="Lee J."/>
            <person name="Lipzen A."/>
            <person name="Pangilinan J."/>
            <person name="LaButti K."/>
            <person name="Hainaut M."/>
            <person name="Henrissat B."/>
            <person name="Grigoriev I.V."/>
            <person name="Spatafora J.W."/>
            <person name="Aime M.C."/>
        </authorList>
    </citation>
    <scope>NUCLEOTIDE SEQUENCE [LARGE SCALE GENOMIC DNA]</scope>
    <source>
        <strain evidence="1 2">MCA 4658</strain>
    </source>
</reference>